<sequence length="83" mass="9405">CCLLLFESVDCGRCSHTNIFALSRKLRRLLNLERFVPAKTNFAKRRMTMKTRGLLRQKNLKSARNSSHGGSVRGSLPTKMPKA</sequence>
<proteinExistence type="predicted"/>
<gene>
    <name evidence="2" type="ORF">CTOB1V02_LOCUS2353</name>
</gene>
<reference evidence="2" key="1">
    <citation type="submission" date="2020-11" db="EMBL/GenBank/DDBJ databases">
        <authorList>
            <person name="Tran Van P."/>
        </authorList>
    </citation>
    <scope>NUCLEOTIDE SEQUENCE</scope>
</reference>
<dbReference type="AlphaFoldDB" id="A0A7R8W4T1"/>
<protein>
    <submittedName>
        <fullName evidence="2">Uncharacterized protein</fullName>
    </submittedName>
</protein>
<dbReference type="EMBL" id="OB660359">
    <property type="protein sequence ID" value="CAD7224388.1"/>
    <property type="molecule type" value="Genomic_DNA"/>
</dbReference>
<feature type="region of interest" description="Disordered" evidence="1">
    <location>
        <begin position="56"/>
        <end position="83"/>
    </location>
</feature>
<accession>A0A7R8W4T1</accession>
<evidence type="ECO:0000313" key="2">
    <source>
        <dbReference type="EMBL" id="CAD7224388.1"/>
    </source>
</evidence>
<evidence type="ECO:0000256" key="1">
    <source>
        <dbReference type="SAM" id="MobiDB-lite"/>
    </source>
</evidence>
<name>A0A7R8W4T1_9CRUS</name>
<feature type="non-terminal residue" evidence="2">
    <location>
        <position position="83"/>
    </location>
</feature>
<organism evidence="2">
    <name type="scientific">Cyprideis torosa</name>
    <dbReference type="NCBI Taxonomy" id="163714"/>
    <lineage>
        <taxon>Eukaryota</taxon>
        <taxon>Metazoa</taxon>
        <taxon>Ecdysozoa</taxon>
        <taxon>Arthropoda</taxon>
        <taxon>Crustacea</taxon>
        <taxon>Oligostraca</taxon>
        <taxon>Ostracoda</taxon>
        <taxon>Podocopa</taxon>
        <taxon>Podocopida</taxon>
        <taxon>Cytherocopina</taxon>
        <taxon>Cytheroidea</taxon>
        <taxon>Cytherideidae</taxon>
        <taxon>Cyprideis</taxon>
    </lineage>
</organism>